<reference evidence="4" key="1">
    <citation type="submission" date="2025-08" db="UniProtKB">
        <authorList>
            <consortium name="RefSeq"/>
        </authorList>
    </citation>
    <scope>IDENTIFICATION</scope>
</reference>
<keyword evidence="1" id="KW-0812">Transmembrane</keyword>
<dbReference type="InterPro" id="IPR002937">
    <property type="entry name" value="Amino_oxidase"/>
</dbReference>
<evidence type="ECO:0000256" key="1">
    <source>
        <dbReference type="SAM" id="Phobius"/>
    </source>
</evidence>
<keyword evidence="1" id="KW-1133">Transmembrane helix</keyword>
<dbReference type="Gene3D" id="3.50.50.60">
    <property type="entry name" value="FAD/NAD(P)-binding domain"/>
    <property type="match status" value="1"/>
</dbReference>
<dbReference type="GeneID" id="106810517"/>
<keyword evidence="1" id="KW-0472">Membrane</keyword>
<keyword evidence="3" id="KW-1185">Reference proteome</keyword>
<dbReference type="RefSeq" id="XP_014669383.1">
    <property type="nucleotide sequence ID" value="XM_014813897.1"/>
</dbReference>
<gene>
    <name evidence="4" type="primary">LOC106810517</name>
</gene>
<organism evidence="3 4">
    <name type="scientific">Priapulus caudatus</name>
    <name type="common">Priapulid worm</name>
    <dbReference type="NCBI Taxonomy" id="37621"/>
    <lineage>
        <taxon>Eukaryota</taxon>
        <taxon>Metazoa</taxon>
        <taxon>Ecdysozoa</taxon>
        <taxon>Scalidophora</taxon>
        <taxon>Priapulida</taxon>
        <taxon>Priapulimorpha</taxon>
        <taxon>Priapulimorphida</taxon>
        <taxon>Priapulidae</taxon>
        <taxon>Priapulus</taxon>
    </lineage>
</organism>
<sequence>MPWYVCVIALELLTGIQLHWLKGYSALFFGVAATAMTETVVIVGAGIAGLGAAKRLVEAGITDIIILEAQDRIGGRIHSVPYGNGFIDFGAQWIHGQLGNPVYRLAREHGLLMEPDCYEADLHKTFPHLCIEEENVILLTPQGERMPEQVIEGTELVIDEMMTEMEELPPDHPGFTSISYT</sequence>
<dbReference type="InterPro" id="IPR050281">
    <property type="entry name" value="Flavin_monoamine_oxidase"/>
</dbReference>
<dbReference type="InterPro" id="IPR036188">
    <property type="entry name" value="FAD/NAD-bd_sf"/>
</dbReference>
<evidence type="ECO:0000313" key="4">
    <source>
        <dbReference type="RefSeq" id="XP_014669383.1"/>
    </source>
</evidence>
<dbReference type="PANTHER" id="PTHR10742:SF416">
    <property type="entry name" value="SPERMINE OXIDASE"/>
    <property type="match status" value="1"/>
</dbReference>
<evidence type="ECO:0000259" key="2">
    <source>
        <dbReference type="Pfam" id="PF01593"/>
    </source>
</evidence>
<name>A0ABM1EB12_PRICU</name>
<dbReference type="PRINTS" id="PR00419">
    <property type="entry name" value="ADXRDTASE"/>
</dbReference>
<protein>
    <submittedName>
        <fullName evidence="4">Spermine oxidase-like</fullName>
    </submittedName>
</protein>
<proteinExistence type="predicted"/>
<feature type="transmembrane region" description="Helical" evidence="1">
    <location>
        <begin position="27"/>
        <end position="50"/>
    </location>
</feature>
<dbReference type="Pfam" id="PF01593">
    <property type="entry name" value="Amino_oxidase"/>
    <property type="match status" value="1"/>
</dbReference>
<dbReference type="Proteomes" id="UP000695022">
    <property type="component" value="Unplaced"/>
</dbReference>
<accession>A0ABM1EB12</accession>
<dbReference type="SUPFAM" id="SSF51905">
    <property type="entry name" value="FAD/NAD(P)-binding domain"/>
    <property type="match status" value="1"/>
</dbReference>
<evidence type="ECO:0000313" key="3">
    <source>
        <dbReference type="Proteomes" id="UP000695022"/>
    </source>
</evidence>
<feature type="domain" description="Amine oxidase" evidence="2">
    <location>
        <begin position="47"/>
        <end position="119"/>
    </location>
</feature>
<dbReference type="PANTHER" id="PTHR10742">
    <property type="entry name" value="FLAVIN MONOAMINE OXIDASE"/>
    <property type="match status" value="1"/>
</dbReference>